<proteinExistence type="predicted"/>
<reference evidence="3 4" key="1">
    <citation type="journal article" date="2020" name="IScience">
        <title>Genome Sequencing of the Endangered Kingdonia uniflora (Circaeasteraceae, Ranunculales) Reveals Potential Mechanisms of Evolutionary Specialization.</title>
        <authorList>
            <person name="Sun Y."/>
            <person name="Deng T."/>
            <person name="Zhang A."/>
            <person name="Moore M.J."/>
            <person name="Landis J.B."/>
            <person name="Lin N."/>
            <person name="Zhang H."/>
            <person name="Zhang X."/>
            <person name="Huang J."/>
            <person name="Zhang X."/>
            <person name="Sun H."/>
            <person name="Wang H."/>
        </authorList>
    </citation>
    <scope>NUCLEOTIDE SEQUENCE [LARGE SCALE GENOMIC DNA]</scope>
    <source>
        <strain evidence="3">TB1705</strain>
        <tissue evidence="3">Leaf</tissue>
    </source>
</reference>
<name>A0A7J7N5N6_9MAGN</name>
<sequence length="210" mass="23283">MERSRGSCLKCVLMVVLMVMGGFSRAVVGDYCKDERRTLVTACNSVVSGKAPTNLCCYRLRVTPLSCVCPVITPALAALIDVNKAVKIIQGCGRTVPRHFKCGNIDTEFHNQALILGIDVDEYEVFIKYTGGLLESIRRELKFFTVANIEDATVNAIAIEGRYLKSDKKDDRTSRGTSLDGRMSTRGSLKEKDIRSREIIAIIIRQIGIF</sequence>
<comment type="caution">
    <text evidence="3">The sequence shown here is derived from an EMBL/GenBank/DDBJ whole genome shotgun (WGS) entry which is preliminary data.</text>
</comment>
<feature type="domain" description="Bifunctional inhibitor/plant lipid transfer protein/seed storage helical" evidence="2">
    <location>
        <begin position="17"/>
        <end position="102"/>
    </location>
</feature>
<dbReference type="AlphaFoldDB" id="A0A7J7N5N6"/>
<dbReference type="InterPro" id="IPR016140">
    <property type="entry name" value="Bifunc_inhib/LTP/seed_store"/>
</dbReference>
<dbReference type="EMBL" id="JACGCM010001030">
    <property type="protein sequence ID" value="KAF6162413.1"/>
    <property type="molecule type" value="Genomic_DNA"/>
</dbReference>
<evidence type="ECO:0000259" key="2">
    <source>
        <dbReference type="Pfam" id="PF14368"/>
    </source>
</evidence>
<dbReference type="Proteomes" id="UP000541444">
    <property type="component" value="Unassembled WGS sequence"/>
</dbReference>
<evidence type="ECO:0000256" key="1">
    <source>
        <dbReference type="SAM" id="SignalP"/>
    </source>
</evidence>
<dbReference type="InterPro" id="IPR036312">
    <property type="entry name" value="Bifun_inhib/LTP/seed_sf"/>
</dbReference>
<dbReference type="Gene3D" id="1.10.110.10">
    <property type="entry name" value="Plant lipid-transfer and hydrophobic proteins"/>
    <property type="match status" value="1"/>
</dbReference>
<feature type="chain" id="PRO_5029770443" description="Bifunctional inhibitor/plant lipid transfer protein/seed storage helical domain-containing protein" evidence="1">
    <location>
        <begin position="27"/>
        <end position="210"/>
    </location>
</feature>
<dbReference type="PANTHER" id="PTHR33286">
    <property type="entry name" value="BIFUNCTIONAL INHIBITOR/LIPID-TRANSFER PROTEIN/SEED STORAGE 2S ALBUMIN SUPERFAMILY PROTEIN"/>
    <property type="match status" value="1"/>
</dbReference>
<keyword evidence="1" id="KW-0732">Signal</keyword>
<dbReference type="Pfam" id="PF14368">
    <property type="entry name" value="LTP_2"/>
    <property type="match status" value="1"/>
</dbReference>
<dbReference type="OrthoDB" id="1885440at2759"/>
<protein>
    <recommendedName>
        <fullName evidence="2">Bifunctional inhibitor/plant lipid transfer protein/seed storage helical domain-containing protein</fullName>
    </recommendedName>
</protein>
<accession>A0A7J7N5N6</accession>
<gene>
    <name evidence="3" type="ORF">GIB67_009040</name>
</gene>
<evidence type="ECO:0000313" key="3">
    <source>
        <dbReference type="EMBL" id="KAF6162413.1"/>
    </source>
</evidence>
<feature type="signal peptide" evidence="1">
    <location>
        <begin position="1"/>
        <end position="26"/>
    </location>
</feature>
<evidence type="ECO:0000313" key="4">
    <source>
        <dbReference type="Proteomes" id="UP000541444"/>
    </source>
</evidence>
<dbReference type="PANTHER" id="PTHR33286:SF23">
    <property type="entry name" value="BIFUNCTIONAL INHIBITOR_PLANT LIPID TRANSFER PROTEIN_SEED STORAGE HELICAL DOMAIN-CONTAINING PROTEIN"/>
    <property type="match status" value="1"/>
</dbReference>
<dbReference type="SUPFAM" id="SSF47699">
    <property type="entry name" value="Bifunctional inhibitor/lipid-transfer protein/seed storage 2S albumin"/>
    <property type="match status" value="1"/>
</dbReference>
<organism evidence="3 4">
    <name type="scientific">Kingdonia uniflora</name>
    <dbReference type="NCBI Taxonomy" id="39325"/>
    <lineage>
        <taxon>Eukaryota</taxon>
        <taxon>Viridiplantae</taxon>
        <taxon>Streptophyta</taxon>
        <taxon>Embryophyta</taxon>
        <taxon>Tracheophyta</taxon>
        <taxon>Spermatophyta</taxon>
        <taxon>Magnoliopsida</taxon>
        <taxon>Ranunculales</taxon>
        <taxon>Circaeasteraceae</taxon>
        <taxon>Kingdonia</taxon>
    </lineage>
</organism>
<keyword evidence="4" id="KW-1185">Reference proteome</keyword>